<accession>F4PSK7</accession>
<dbReference type="RefSeq" id="XP_004358549.1">
    <property type="nucleotide sequence ID" value="XM_004358492.1"/>
</dbReference>
<evidence type="ECO:0000313" key="2">
    <source>
        <dbReference type="Proteomes" id="UP000007797"/>
    </source>
</evidence>
<protein>
    <submittedName>
        <fullName evidence="1">Uncharacterized protein</fullName>
    </submittedName>
</protein>
<keyword evidence="2" id="KW-1185">Reference proteome</keyword>
<gene>
    <name evidence="1" type="ORF">DFA_00560</name>
</gene>
<evidence type="ECO:0000313" key="1">
    <source>
        <dbReference type="EMBL" id="EGG20699.1"/>
    </source>
</evidence>
<reference evidence="2" key="1">
    <citation type="journal article" date="2011" name="Genome Res.">
        <title>Phylogeny-wide analysis of social amoeba genomes highlights ancient origins for complex intercellular communication.</title>
        <authorList>
            <person name="Heidel A.J."/>
            <person name="Lawal H.M."/>
            <person name="Felder M."/>
            <person name="Schilde C."/>
            <person name="Helps N.R."/>
            <person name="Tunggal B."/>
            <person name="Rivero F."/>
            <person name="John U."/>
            <person name="Schleicher M."/>
            <person name="Eichinger L."/>
            <person name="Platzer M."/>
            <person name="Noegel A.A."/>
            <person name="Schaap P."/>
            <person name="Gloeckner G."/>
        </authorList>
    </citation>
    <scope>NUCLEOTIDE SEQUENCE [LARGE SCALE GENOMIC DNA]</scope>
    <source>
        <strain evidence="2">SH3</strain>
    </source>
</reference>
<name>F4PSK7_CACFS</name>
<proteinExistence type="predicted"/>
<dbReference type="EMBL" id="GL883010">
    <property type="protein sequence ID" value="EGG20699.1"/>
    <property type="molecule type" value="Genomic_DNA"/>
</dbReference>
<organism evidence="1 2">
    <name type="scientific">Cavenderia fasciculata</name>
    <name type="common">Slime mold</name>
    <name type="synonym">Dictyostelium fasciculatum</name>
    <dbReference type="NCBI Taxonomy" id="261658"/>
    <lineage>
        <taxon>Eukaryota</taxon>
        <taxon>Amoebozoa</taxon>
        <taxon>Evosea</taxon>
        <taxon>Eumycetozoa</taxon>
        <taxon>Dictyostelia</taxon>
        <taxon>Acytosteliales</taxon>
        <taxon>Cavenderiaceae</taxon>
        <taxon>Cavenderia</taxon>
    </lineage>
</organism>
<dbReference type="GeneID" id="14873772"/>
<dbReference type="KEGG" id="dfa:DFA_00560"/>
<sequence>MIGMEVIMSDESKASDCNIQFPINPISFERVPLYALSIITASIAIFQKVTRDIFPRY</sequence>
<dbReference type="AlphaFoldDB" id="F4PSK7"/>
<dbReference type="Proteomes" id="UP000007797">
    <property type="component" value="Unassembled WGS sequence"/>
</dbReference>